<dbReference type="GO" id="GO:0016462">
    <property type="term" value="F:pyrophosphatase activity"/>
    <property type="evidence" value="ECO:0007669"/>
    <property type="project" value="TreeGrafter"/>
</dbReference>
<keyword evidence="5" id="KW-1185">Reference proteome</keyword>
<evidence type="ECO:0000256" key="1">
    <source>
        <dbReference type="ARBA" id="ARBA00007125"/>
    </source>
</evidence>
<dbReference type="InterPro" id="IPR043129">
    <property type="entry name" value="ATPase_NBD"/>
</dbReference>
<dbReference type="InterPro" id="IPR050273">
    <property type="entry name" value="GppA/Ppx_hydrolase"/>
</dbReference>
<gene>
    <name evidence="4" type="ORF">SAMN02745134_02692</name>
</gene>
<dbReference type="InterPro" id="IPR003607">
    <property type="entry name" value="HD/PDEase_dom"/>
</dbReference>
<accession>A0A1W1XRC4</accession>
<evidence type="ECO:0000313" key="5">
    <source>
        <dbReference type="Proteomes" id="UP000192468"/>
    </source>
</evidence>
<dbReference type="RefSeq" id="WP_084116511.1">
    <property type="nucleotide sequence ID" value="NZ_FWXH01000011.1"/>
</dbReference>
<dbReference type="EMBL" id="FWXH01000011">
    <property type="protein sequence ID" value="SMC26048.1"/>
    <property type="molecule type" value="Genomic_DNA"/>
</dbReference>
<dbReference type="CDD" id="cd24006">
    <property type="entry name" value="ASKHA_NBD_PPX_GppA"/>
    <property type="match status" value="1"/>
</dbReference>
<evidence type="ECO:0000259" key="2">
    <source>
        <dbReference type="Pfam" id="PF02541"/>
    </source>
</evidence>
<dbReference type="SUPFAM" id="SSF53067">
    <property type="entry name" value="Actin-like ATPase domain"/>
    <property type="match status" value="2"/>
</dbReference>
<sequence length="510" mass="58788">MDNIKRETVAALDLGANFFRMIIAEINSDGNIKVLDELQKNTAVGRDTFSKRRIGPEAIYEACNILNGFVRLMKDYNVRSYWAISTSGIREAENREYVLEQIRVRTGIQIEVINTAQERFLVFKALRDRLLDSEKIYMEGAMIVNIGSGGVEVSVYSEGSLKFTEYIKIGSLRLREILGSLENSTLNFSDVMTEFVESKIYTIRNYLESYKIKNFIGLGGGLKFLLKLYPSSAAFVNKESLYDFYSKVKSMNIEKTCEEYDIQVNEAKLMLPSSIIIERFLNMTMAEGIYVPHVSLRHGMLIDMLSSKLNPNRKKIFDNDIISTVWHMGEKYRIDKTHAEAVKRLALNIFDNTKKVHRLSNKERILLEIASILHDIGKFVNINEHGYFCYNLIHNEEILGLSDKESNIVANIVRYHDEEIPTAAHDAYNKLSYSDKLVVSKLAAILKLAEVLNISTKNKFNHIEIHMDEKKVYFLVDAYMDMTLEIWEFENKSEFFEEVMGIKPVIKIKR</sequence>
<dbReference type="PANTHER" id="PTHR30005">
    <property type="entry name" value="EXOPOLYPHOSPHATASE"/>
    <property type="match status" value="1"/>
</dbReference>
<evidence type="ECO:0000313" key="4">
    <source>
        <dbReference type="EMBL" id="SMC26048.1"/>
    </source>
</evidence>
<dbReference type="STRING" id="1121291.SAMN02745134_02692"/>
<organism evidence="4 5">
    <name type="scientific">Clostridium acidisoli DSM 12555</name>
    <dbReference type="NCBI Taxonomy" id="1121291"/>
    <lineage>
        <taxon>Bacteria</taxon>
        <taxon>Bacillati</taxon>
        <taxon>Bacillota</taxon>
        <taxon>Clostridia</taxon>
        <taxon>Eubacteriales</taxon>
        <taxon>Clostridiaceae</taxon>
        <taxon>Clostridium</taxon>
    </lineage>
</organism>
<dbReference type="Gene3D" id="1.10.3210.10">
    <property type="entry name" value="Hypothetical protein af1432"/>
    <property type="match status" value="1"/>
</dbReference>
<dbReference type="InterPro" id="IPR003695">
    <property type="entry name" value="Ppx_GppA_N"/>
</dbReference>
<protein>
    <submittedName>
        <fullName evidence="4">Exopolyphosphatase / guanosine-5'-triphosphate,3'-diphosphate pyrophosphatase</fullName>
    </submittedName>
</protein>
<dbReference type="Pfam" id="PF02541">
    <property type="entry name" value="Ppx-GppA"/>
    <property type="match status" value="1"/>
</dbReference>
<feature type="domain" description="Ppx/GppA phosphatase N-terminal" evidence="2">
    <location>
        <begin position="23"/>
        <end position="307"/>
    </location>
</feature>
<dbReference type="Proteomes" id="UP000192468">
    <property type="component" value="Unassembled WGS sequence"/>
</dbReference>
<proteinExistence type="inferred from homology"/>
<feature type="domain" description="Ppx/GppA phosphatase C-terminal" evidence="3">
    <location>
        <begin position="323"/>
        <end position="471"/>
    </location>
</feature>
<dbReference type="SUPFAM" id="SSF109604">
    <property type="entry name" value="HD-domain/PDEase-like"/>
    <property type="match status" value="1"/>
</dbReference>
<comment type="similarity">
    <text evidence="1">Belongs to the GppA/Ppx family.</text>
</comment>
<dbReference type="Pfam" id="PF21447">
    <property type="entry name" value="Ppx-GppA_III"/>
    <property type="match status" value="1"/>
</dbReference>
<reference evidence="4 5" key="1">
    <citation type="submission" date="2017-04" db="EMBL/GenBank/DDBJ databases">
        <authorList>
            <person name="Afonso C.L."/>
            <person name="Miller P.J."/>
            <person name="Scott M.A."/>
            <person name="Spackman E."/>
            <person name="Goraichik I."/>
            <person name="Dimitrov K.M."/>
            <person name="Suarez D.L."/>
            <person name="Swayne D.E."/>
        </authorList>
    </citation>
    <scope>NUCLEOTIDE SEQUENCE [LARGE SCALE GENOMIC DNA]</scope>
    <source>
        <strain evidence="4 5">DSM 12555</strain>
    </source>
</reference>
<evidence type="ECO:0000259" key="3">
    <source>
        <dbReference type="Pfam" id="PF21447"/>
    </source>
</evidence>
<dbReference type="InterPro" id="IPR048950">
    <property type="entry name" value="Ppx_GppA_C"/>
</dbReference>
<dbReference type="OrthoDB" id="9814545at2"/>
<dbReference type="Gene3D" id="3.30.420.150">
    <property type="entry name" value="Exopolyphosphatase. Domain 2"/>
    <property type="match status" value="1"/>
</dbReference>
<name>A0A1W1XRC4_9CLOT</name>
<dbReference type="AlphaFoldDB" id="A0A1W1XRC4"/>
<dbReference type="CDD" id="cd00077">
    <property type="entry name" value="HDc"/>
    <property type="match status" value="1"/>
</dbReference>
<dbReference type="PANTHER" id="PTHR30005:SF0">
    <property type="entry name" value="RETROGRADE REGULATION PROTEIN 2"/>
    <property type="match status" value="1"/>
</dbReference>
<dbReference type="Gene3D" id="3.30.420.40">
    <property type="match status" value="1"/>
</dbReference>